<name>A0A9P6KMD8_9PLEO</name>
<comment type="caution">
    <text evidence="2">The sequence shown here is derived from an EMBL/GenBank/DDBJ whole genome shotgun (WGS) entry which is preliminary data.</text>
</comment>
<dbReference type="AlphaFoldDB" id="A0A9P6KMD8"/>
<organism evidence="2 3">
    <name type="scientific">Paraphaeosphaeria minitans</name>
    <dbReference type="NCBI Taxonomy" id="565426"/>
    <lineage>
        <taxon>Eukaryota</taxon>
        <taxon>Fungi</taxon>
        <taxon>Dikarya</taxon>
        <taxon>Ascomycota</taxon>
        <taxon>Pezizomycotina</taxon>
        <taxon>Dothideomycetes</taxon>
        <taxon>Pleosporomycetidae</taxon>
        <taxon>Pleosporales</taxon>
        <taxon>Massarineae</taxon>
        <taxon>Didymosphaeriaceae</taxon>
        <taxon>Paraphaeosphaeria</taxon>
    </lineage>
</organism>
<evidence type="ECO:0000256" key="1">
    <source>
        <dbReference type="SAM" id="MobiDB-lite"/>
    </source>
</evidence>
<dbReference type="Proteomes" id="UP000756921">
    <property type="component" value="Unassembled WGS sequence"/>
</dbReference>
<sequence>MRRPESGNPRSDCSLPSHSLLQLPILPAPAARHSAPALSTAWLHAGPWAAAERYPPSAMDDADEDSTVSKRESPCAPHLPSINAIPSATSRNGGATRQLAKSRLGDYSVSIHLRAGARAGRHFSLAGPDFFLASQGYRESQGLRGLGVYFRTFYSGVGVGVG</sequence>
<dbReference type="EMBL" id="WJXW01000011">
    <property type="protein sequence ID" value="KAF9731842.1"/>
    <property type="molecule type" value="Genomic_DNA"/>
</dbReference>
<feature type="region of interest" description="Disordered" evidence="1">
    <location>
        <begin position="54"/>
        <end position="93"/>
    </location>
</feature>
<accession>A0A9P6KMD8</accession>
<evidence type="ECO:0000313" key="3">
    <source>
        <dbReference type="Proteomes" id="UP000756921"/>
    </source>
</evidence>
<feature type="compositionally biased region" description="Polar residues" evidence="1">
    <location>
        <begin position="84"/>
        <end position="93"/>
    </location>
</feature>
<proteinExistence type="predicted"/>
<gene>
    <name evidence="2" type="ORF">PMIN01_09771</name>
</gene>
<evidence type="ECO:0000313" key="2">
    <source>
        <dbReference type="EMBL" id="KAF9731842.1"/>
    </source>
</evidence>
<keyword evidence="3" id="KW-1185">Reference proteome</keyword>
<protein>
    <submittedName>
        <fullName evidence="2">Uncharacterized protein</fullName>
    </submittedName>
</protein>
<reference evidence="2" key="1">
    <citation type="journal article" date="2020" name="Mol. Plant Microbe Interact.">
        <title>Genome Sequence of the Biocontrol Agent Coniothyrium minitans strain Conio (IMI 134523).</title>
        <authorList>
            <person name="Patel D."/>
            <person name="Shittu T.A."/>
            <person name="Baroncelli R."/>
            <person name="Muthumeenakshi S."/>
            <person name="Osborne T.H."/>
            <person name="Janganan T.K."/>
            <person name="Sreenivasaprasad S."/>
        </authorList>
    </citation>
    <scope>NUCLEOTIDE SEQUENCE</scope>
    <source>
        <strain evidence="2">Conio</strain>
    </source>
</reference>